<feature type="domain" description="Bacterial Ig-like" evidence="2">
    <location>
        <begin position="1403"/>
        <end position="1478"/>
    </location>
</feature>
<dbReference type="Pfam" id="PF19077">
    <property type="entry name" value="Big_13"/>
    <property type="match status" value="16"/>
</dbReference>
<feature type="region of interest" description="Disordered" evidence="1">
    <location>
        <begin position="1"/>
        <end position="24"/>
    </location>
</feature>
<organism evidence="3 4">
    <name type="scientific">Duffyella gerundensis</name>
    <dbReference type="NCBI Taxonomy" id="1619313"/>
    <lineage>
        <taxon>Bacteria</taxon>
        <taxon>Pseudomonadati</taxon>
        <taxon>Pseudomonadota</taxon>
        <taxon>Gammaproteobacteria</taxon>
        <taxon>Enterobacterales</taxon>
        <taxon>Erwiniaceae</taxon>
        <taxon>Duffyella</taxon>
    </lineage>
</organism>
<feature type="domain" description="Bacterial Ig-like" evidence="2">
    <location>
        <begin position="1300"/>
        <end position="1375"/>
    </location>
</feature>
<feature type="domain" description="Bacterial Ig-like" evidence="2">
    <location>
        <begin position="991"/>
        <end position="1068"/>
    </location>
</feature>
<feature type="domain" description="Bacterial Ig-like" evidence="2">
    <location>
        <begin position="1095"/>
        <end position="1170"/>
    </location>
</feature>
<evidence type="ECO:0000256" key="1">
    <source>
        <dbReference type="SAM" id="MobiDB-lite"/>
    </source>
</evidence>
<feature type="domain" description="Bacterial Ig-like" evidence="2">
    <location>
        <begin position="582"/>
        <end position="658"/>
    </location>
</feature>
<feature type="compositionally biased region" description="Polar residues" evidence="1">
    <location>
        <begin position="7"/>
        <end position="24"/>
    </location>
</feature>
<feature type="domain" description="Bacterial Ig-like" evidence="2">
    <location>
        <begin position="268"/>
        <end position="350"/>
    </location>
</feature>
<feature type="compositionally biased region" description="Polar residues" evidence="1">
    <location>
        <begin position="1192"/>
        <end position="1208"/>
    </location>
</feature>
<feature type="domain" description="Bacterial Ig-like" evidence="2">
    <location>
        <begin position="1505"/>
        <end position="1580"/>
    </location>
</feature>
<dbReference type="OrthoDB" id="8481600at2"/>
<feature type="domain" description="Bacterial Ig-like" evidence="2">
    <location>
        <begin position="890"/>
        <end position="965"/>
    </location>
</feature>
<dbReference type="Proteomes" id="UP000059419">
    <property type="component" value="Chromosome 1"/>
</dbReference>
<proteinExistence type="predicted"/>
<feature type="domain" description="Bacterial Ig-like" evidence="2">
    <location>
        <begin position="787"/>
        <end position="863"/>
    </location>
</feature>
<dbReference type="STRING" id="1619313.EM595_0283"/>
<dbReference type="Gene3D" id="3.30.420.430">
    <property type="match status" value="13"/>
</dbReference>
<feature type="domain" description="Bacterial Ig-like" evidence="2">
    <location>
        <begin position="369"/>
        <end position="452"/>
    </location>
</feature>
<name>A0A0U5KZG7_9GAMM</name>
<dbReference type="PATRIC" id="fig|1619313.3.peg.294"/>
<feature type="domain" description="Bacterial Ig-like" evidence="2">
    <location>
        <begin position="480"/>
        <end position="555"/>
    </location>
</feature>
<feature type="compositionally biased region" description="Polar residues" evidence="1">
    <location>
        <begin position="1810"/>
        <end position="1821"/>
    </location>
</feature>
<reference evidence="4" key="1">
    <citation type="submission" date="2015-11" db="EMBL/GenBank/DDBJ databases">
        <authorList>
            <person name="Blom J."/>
        </authorList>
    </citation>
    <scope>NUCLEOTIDE SEQUENCE [LARGE SCALE GENOMIC DNA]</scope>
</reference>
<dbReference type="KEGG" id="ege:EM595_0283"/>
<feature type="region of interest" description="Disordered" evidence="1">
    <location>
        <begin position="1188"/>
        <end position="1208"/>
    </location>
</feature>
<dbReference type="Gene3D" id="2.60.40.10">
    <property type="entry name" value="Immunoglobulins"/>
    <property type="match status" value="4"/>
</dbReference>
<sequence>MKDSKNTSRAGATPQDSTLNGDIQLLSSPIRPVITEIYSDSGTTTGVVERDTATDDAMPRFSGTAEPGSLVQIYSVGIKLGEGYADENGNFSFLATTPLPVGSQRIVARTEQENGSWIFSETYNIGYNHIRHPSDPDLPANPVPVLSRPVIEGAYDNRNGEVLVENRYTEDTTPLLKGTADPHAIVYITNYLGMPVGSVQANEDGNWALEIAGRMLPPYQAVAVDPNDSSSVSYASETIDVRIGVAPPPPPLPTPDIWSVHDNEGSNSRLTSGDTTDDTTPTFSGGAYARGMTIVVRDNGKEIGQTEVNSDGEWTWTPSPALEAGSYTLTFEVVDSEGNVHASEPFMLEVVIPVVAQILYADDNVGDVTDALHSGDRTDDETPTLHGSGNPNSLVKIYYQGYYYLGSAKSNANGEWSFTPSSKLPAGTHSFFAREVNEHGTELTKSPEFTLEIVPVTEYTAPTISNVYDNVLTQKYLSNGSITDDTTPRFSGRGTPNSTIEVRDNDKVIAEVPVDRYGNWSWTATQPLEAGDYRFSFVTVGEDGREYASADFNLEIISQVTGRIDSADDNVGAVTDPLSSGSRTDDTTPTLNGVGTPDGIARIYDNNRLIGSAKINESGEWSFTPSSALAAGAHNFYAKVTGPDGTVLANSPNFALTIAPPVSYTAPTISNVYDNVLTQKYLSNGSITDDTTPRFSGRGTPNSTIEVRDNDKVIAEVPVNSSGNWSWTATQPLETGDYRFSFVTVGEDGREYASADFNLEIISQVTGRITSADDNVGAVTDPLSSGSRTDDTTPTLNGVGTPDGIVRIYDNNRLIGSAKINESGEWSFTPSSALAAGAHNFYAKVTGPDGTVLANSPNFALTIAPPVSYTAPTISNVYDNVLTQKYLSNGSITDDTTPRFSGRGTPNSTIEVRDNDKVIAEVPVDRYGNWSWTATQPLEAGDYRFSFVTVGEDGREYASADFNLEIISQVTGRITSAGDNVGAVTDALSSGSRTDDTTPTLNGVGTPNGIVRIYDNNRLLGSAKITDSGEWSFTPSSALAAGAHNFYAKVTGPDGTVLANSPNFALTIAPPVSYTAPTISNVYDNVLTQKYLSNGSITDDTTPRFSGRGTPNSTIEVRDNDKVIAEVPVDRYGNWSWTATQPLEAGDYRFSFVTVGEDGREYASADFNLEIISQVTGRITSAEDNVGAVTDPLSSGSRTDDTTPTLNGVGTPDGIVRIYDNNRLIGSAKINESGEWSFTPSSALAAGAHNFYAKVTGPDGTVLANSPNFALTIAPPVSYTAPTISNVYDNVLTQKYLSNGSITDDTTPRFSGRGTPNSTIEVRDNDKVIAEVPVDRYGNWSWTATQPLEAGDYRFSFVTVGEDGREYASADFNLEIISHVAGRIDFAEDNVGAVTDPLTSGARTDDTTPTLNGVGTPDGIVRIYDNNRLIGSAKINESGEWSFTPSSALAAGAHNFYAKVTGPDGTVLANSPNFALTIAPPVSYTAPTISNVYDNVLTQKYLSNGSITDDTTPRFSGRGTPNSTIEVRDNDKVIAEVPVDRYGNWSWTATQPLEAGDYRFSFVTVGEDGREYASADFNLEIISHVAGRIVSADDNVGEVTDALTSGSTTDDAQPTLRGVGTPGGSVEIFYDGKLMSYAEINNKGEWSYTPNSTLSNGSHEFYVVVTSPDGTTLPAGPTFSLIINAPVVYFAPVIDGAASNVHGLTMLYNGDATDDATPYFAGKGLADSTIAVYINDQYYGEAKVDPWGVWTYTPSPALEKGEHTFTFVTVDDKGEEYISEAFTLHVDPAIPLTILSADDDVGAVTDPLLSGSSTDDSQPTLRGTGKPGSIIEIFGTDGVFAKETIGPEGNWSWTPDKPLPAGDYSFIGTIRDSAGNELERTDWFELTITAPEIDRSLTVRSLLQDADVPLFDEPQTELSTTQPVEPTAFIPASAPLVQEWESTTNHY</sequence>
<evidence type="ECO:0000259" key="2">
    <source>
        <dbReference type="Pfam" id="PF19077"/>
    </source>
</evidence>
<feature type="region of interest" description="Disordered" evidence="1">
    <location>
        <begin position="780"/>
        <end position="799"/>
    </location>
</feature>
<feature type="domain" description="Bacterial Ig-like" evidence="2">
    <location>
        <begin position="1712"/>
        <end position="1787"/>
    </location>
</feature>
<protein>
    <recommendedName>
        <fullName evidence="2">Bacterial Ig-like domain-containing protein</fullName>
    </recommendedName>
</protein>
<dbReference type="NCBIfam" id="NF033510">
    <property type="entry name" value="Ca_tandemer"/>
    <property type="match status" value="3"/>
</dbReference>
<feature type="compositionally biased region" description="Low complexity" evidence="1">
    <location>
        <begin position="271"/>
        <end position="286"/>
    </location>
</feature>
<feature type="region of interest" description="Disordered" evidence="1">
    <location>
        <begin position="1806"/>
        <end position="1827"/>
    </location>
</feature>
<feature type="domain" description="Bacterial Ig-like" evidence="2">
    <location>
        <begin position="1812"/>
        <end position="1888"/>
    </location>
</feature>
<dbReference type="RefSeq" id="WP_067427147.1">
    <property type="nucleotide sequence ID" value="NZ_LN907827.1"/>
</dbReference>
<evidence type="ECO:0000313" key="3">
    <source>
        <dbReference type="EMBL" id="CUU22520.1"/>
    </source>
</evidence>
<dbReference type="EMBL" id="LN907827">
    <property type="protein sequence ID" value="CUU22520.1"/>
    <property type="molecule type" value="Genomic_DNA"/>
</dbReference>
<accession>A0A0U5KZG7</accession>
<dbReference type="InterPro" id="IPR044016">
    <property type="entry name" value="Big_13"/>
</dbReference>
<feature type="region of interest" description="Disordered" evidence="1">
    <location>
        <begin position="262"/>
        <end position="286"/>
    </location>
</feature>
<dbReference type="InterPro" id="IPR013783">
    <property type="entry name" value="Ig-like_fold"/>
</dbReference>
<keyword evidence="4" id="KW-1185">Reference proteome</keyword>
<feature type="domain" description="Bacterial Ig-like" evidence="2">
    <location>
        <begin position="1197"/>
        <end position="1273"/>
    </location>
</feature>
<evidence type="ECO:0000313" key="4">
    <source>
        <dbReference type="Proteomes" id="UP000059419"/>
    </source>
</evidence>
<feature type="compositionally biased region" description="Polar residues" evidence="1">
    <location>
        <begin position="782"/>
        <end position="798"/>
    </location>
</feature>
<feature type="domain" description="Bacterial Ig-like" evidence="2">
    <location>
        <begin position="1600"/>
        <end position="1672"/>
    </location>
</feature>
<feature type="region of interest" description="Disordered" evidence="1">
    <location>
        <begin position="575"/>
        <end position="594"/>
    </location>
</feature>
<feature type="domain" description="Bacterial Ig-like" evidence="2">
    <location>
        <begin position="685"/>
        <end position="760"/>
    </location>
</feature>
<feature type="compositionally biased region" description="Polar residues" evidence="1">
    <location>
        <begin position="577"/>
        <end position="593"/>
    </location>
</feature>
<gene>
    <name evidence="3" type="ORF">EM595_0283</name>
</gene>